<dbReference type="Proteomes" id="UP000480425">
    <property type="component" value="Unassembled WGS sequence"/>
</dbReference>
<feature type="compositionally biased region" description="Low complexity" evidence="1">
    <location>
        <begin position="380"/>
        <end position="398"/>
    </location>
</feature>
<keyword evidence="2" id="KW-0732">Signal</keyword>
<feature type="region of interest" description="Disordered" evidence="1">
    <location>
        <begin position="377"/>
        <end position="398"/>
    </location>
</feature>
<dbReference type="AlphaFoldDB" id="A0A6G1TXK9"/>
<dbReference type="OrthoDB" id="1111178at2"/>
<dbReference type="SUPFAM" id="SSF51126">
    <property type="entry name" value="Pectin lyase-like"/>
    <property type="match status" value="1"/>
</dbReference>
<name>A0A6G1TXK9_9BACT</name>
<comment type="caution">
    <text evidence="3">The sequence shown here is derived from an EMBL/GenBank/DDBJ whole genome shotgun (WGS) entry which is preliminary data.</text>
</comment>
<gene>
    <name evidence="3" type="ORF">F7D73_03530</name>
</gene>
<evidence type="ECO:0000256" key="1">
    <source>
        <dbReference type="SAM" id="MobiDB-lite"/>
    </source>
</evidence>
<proteinExistence type="predicted"/>
<sequence>MKRKKGFFYIVGCGALAAAMLSGCAEDESFSTSRSDVLSFSVDSVSLDTTFSNVPTPTASFWVYNRAGKGLRCSSVRLENGNQSGFRVNVDGTYLGETAGYQTQDVEVRKGDSIRVFIELTSHTQHQDTPRKVEDNLVFTLESGVQQKMNLYAYSWDALMMRNARISRDSLLQSAKPVVVYGGIRVDSMATLTVGAGTQLFFHEDAGMQVYGTLKVKGEAGKEVVMRGDRLDRMFPYLPYDRTPGQWQGIELMSSSYDNEISYADIHSAYSALKVDSGDVSRQKLLLQNSSVHNNQGWGVLIDSAKVQINNCQLSNALLSPLFVHGGDVEVNGCTIAQFYPFDGRRSTALGFQYPLPQLTVRNSLITGYHDDEVVWTPPSSSSESASGDGSSSSEGSSAEIPFNFLFDHCVLRTEKMQGDDSLKFTHVVYEDVKDTTMYGEKHFVLFDTDNLKYDFRLRKESAAIGKADPATSLPVDRNGLRRKETPDAGCYESEYENGEEE</sequence>
<protein>
    <submittedName>
        <fullName evidence="3">Right-handed parallel beta-helix repeat-containing protein</fullName>
    </submittedName>
</protein>
<evidence type="ECO:0000313" key="4">
    <source>
        <dbReference type="Proteomes" id="UP000480425"/>
    </source>
</evidence>
<accession>A0A6G1TXK9</accession>
<evidence type="ECO:0000313" key="3">
    <source>
        <dbReference type="EMBL" id="MQN80042.1"/>
    </source>
</evidence>
<feature type="signal peptide" evidence="2">
    <location>
        <begin position="1"/>
        <end position="25"/>
    </location>
</feature>
<dbReference type="RefSeq" id="WP_153122313.1">
    <property type="nucleotide sequence ID" value="NZ_VZCB01000033.1"/>
</dbReference>
<feature type="region of interest" description="Disordered" evidence="1">
    <location>
        <begin position="467"/>
        <end position="502"/>
    </location>
</feature>
<dbReference type="InterPro" id="IPR012334">
    <property type="entry name" value="Pectin_lyas_fold"/>
</dbReference>
<dbReference type="PROSITE" id="PS51257">
    <property type="entry name" value="PROKAR_LIPOPROTEIN"/>
    <property type="match status" value="1"/>
</dbReference>
<evidence type="ECO:0000256" key="2">
    <source>
        <dbReference type="SAM" id="SignalP"/>
    </source>
</evidence>
<dbReference type="EMBL" id="VZCB01000033">
    <property type="protein sequence ID" value="MQN80042.1"/>
    <property type="molecule type" value="Genomic_DNA"/>
</dbReference>
<reference evidence="3 4" key="1">
    <citation type="submission" date="2019-09" db="EMBL/GenBank/DDBJ databases">
        <title>Distinct polysaccharide growth profiles of human intestinal Prevotella copri isolates.</title>
        <authorList>
            <person name="Fehlner-Peach H."/>
            <person name="Magnabosco C."/>
            <person name="Raghavan V."/>
            <person name="Scher J.U."/>
            <person name="Tett A."/>
            <person name="Cox L.M."/>
            <person name="Gottsegen C."/>
            <person name="Watters A."/>
            <person name="Wiltshire- Gordon J.D."/>
            <person name="Segata N."/>
            <person name="Bonneau R."/>
            <person name="Littman D.R."/>
        </authorList>
    </citation>
    <scope>NUCLEOTIDE SEQUENCE [LARGE SCALE GENOMIC DNA]</scope>
    <source>
        <strain evidence="4">iA622</strain>
    </source>
</reference>
<organism evidence="3 4">
    <name type="scientific">Segatella copri</name>
    <dbReference type="NCBI Taxonomy" id="165179"/>
    <lineage>
        <taxon>Bacteria</taxon>
        <taxon>Pseudomonadati</taxon>
        <taxon>Bacteroidota</taxon>
        <taxon>Bacteroidia</taxon>
        <taxon>Bacteroidales</taxon>
        <taxon>Prevotellaceae</taxon>
        <taxon>Segatella</taxon>
    </lineage>
</organism>
<dbReference type="InterPro" id="IPR011050">
    <property type="entry name" value="Pectin_lyase_fold/virulence"/>
</dbReference>
<feature type="chain" id="PRO_5026117701" evidence="2">
    <location>
        <begin position="26"/>
        <end position="502"/>
    </location>
</feature>
<dbReference type="Gene3D" id="2.160.20.10">
    <property type="entry name" value="Single-stranded right-handed beta-helix, Pectin lyase-like"/>
    <property type="match status" value="1"/>
</dbReference>